<name>A0A0K6IVB4_9PROT</name>
<dbReference type="GO" id="GO:0055085">
    <property type="term" value="P:transmembrane transport"/>
    <property type="evidence" value="ECO:0007669"/>
    <property type="project" value="InterPro"/>
</dbReference>
<sequence length="360" mass="40134">MRVLRRWIVTEVLRGTAVVTAVFAALFLFFDFVDQLEDIGRGAYGLKEALFYVVLRLPSRLYELLPIALLVGALGALAQMARHSELAVLRASGLSVTGLWRILAWAAAVLAVLIFAVGEWLVPPAEQMARMFRGQAMGESDISTGDLRSGVWIREGNDFINVRRFSSDGQLRELEIYRFGSDQTLTAIDRVAAAQFDAARETWRLKEVQRRRFTAERIVAEAVPELEWRTELTPEVLAVLMVEPYRMTIRALSTFSQHLMRNGQNADRYLLALGRKLVYPFTAFVMVTLALPFALGHARGAPIGFKVFLGTLLGVAFHLLNSLSGSLGVLAGWSPWLAALLPGAAFMLLALAMMHWVERR</sequence>
<protein>
    <submittedName>
        <fullName evidence="7">Lipopolysaccharide export LptBFGC system, permease protein LptF</fullName>
    </submittedName>
</protein>
<feature type="transmembrane region" description="Helical" evidence="6">
    <location>
        <begin position="61"/>
        <end position="81"/>
    </location>
</feature>
<dbReference type="NCBIfam" id="TIGR04408">
    <property type="entry name" value="LptG_lptG"/>
    <property type="match status" value="1"/>
</dbReference>
<feature type="transmembrane region" description="Helical" evidence="6">
    <location>
        <begin position="277"/>
        <end position="295"/>
    </location>
</feature>
<dbReference type="AlphaFoldDB" id="A0A0K6IVB4"/>
<gene>
    <name evidence="7" type="ORF">Ga0061068_1067</name>
</gene>
<evidence type="ECO:0000256" key="2">
    <source>
        <dbReference type="ARBA" id="ARBA00022475"/>
    </source>
</evidence>
<feature type="transmembrane region" description="Helical" evidence="6">
    <location>
        <begin position="336"/>
        <end position="357"/>
    </location>
</feature>
<dbReference type="InterPro" id="IPR005495">
    <property type="entry name" value="LptG/LptF_permease"/>
</dbReference>
<evidence type="ECO:0000256" key="1">
    <source>
        <dbReference type="ARBA" id="ARBA00004651"/>
    </source>
</evidence>
<reference evidence="8" key="1">
    <citation type="submission" date="2015-08" db="EMBL/GenBank/DDBJ databases">
        <authorList>
            <person name="Babu N.S."/>
            <person name="Beckwith C.J."/>
            <person name="Beseler K.G."/>
            <person name="Brison A."/>
            <person name="Carone J.V."/>
            <person name="Caskin T.P."/>
            <person name="Diamond M."/>
            <person name="Durham M.E."/>
            <person name="Foxe J.M."/>
            <person name="Go M."/>
            <person name="Henderson B.A."/>
            <person name="Jones I.B."/>
            <person name="McGettigan J.A."/>
            <person name="Micheletti S.J."/>
            <person name="Nasrallah M.E."/>
            <person name="Ortiz D."/>
            <person name="Piller C.R."/>
            <person name="Privatt S.R."/>
            <person name="Schneider S.L."/>
            <person name="Sharp S."/>
            <person name="Smith T.C."/>
            <person name="Stanton J.D."/>
            <person name="Ullery H.E."/>
            <person name="Wilson R.J."/>
            <person name="Serrano M.G."/>
            <person name="Buck G."/>
            <person name="Lee V."/>
            <person name="Wang Y."/>
            <person name="Carvalho R."/>
            <person name="Voegtly L."/>
            <person name="Shi R."/>
            <person name="Duckworth R."/>
            <person name="Johnson A."/>
            <person name="Loviza R."/>
            <person name="Walstead R."/>
            <person name="Shah Z."/>
            <person name="Kiflezghi M."/>
            <person name="Wade K."/>
            <person name="Ball S.L."/>
            <person name="Bradley K.W."/>
            <person name="Asai D.J."/>
            <person name="Bowman C.A."/>
            <person name="Russell D.A."/>
            <person name="Pope W.H."/>
            <person name="Jacobs-Sera D."/>
            <person name="Hendrix R.W."/>
            <person name="Hatfull G.F."/>
        </authorList>
    </citation>
    <scope>NUCLEOTIDE SEQUENCE [LARGE SCALE GENOMIC DNA]</scope>
    <source>
        <strain evidence="8">JCM 19170</strain>
    </source>
</reference>
<dbReference type="OrthoDB" id="9776227at2"/>
<comment type="subcellular location">
    <subcellularLocation>
        <location evidence="1">Cell membrane</location>
        <topology evidence="1">Multi-pass membrane protein</topology>
    </subcellularLocation>
</comment>
<feature type="transmembrane region" description="Helical" evidence="6">
    <location>
        <begin position="102"/>
        <end position="122"/>
    </location>
</feature>
<keyword evidence="8" id="KW-1185">Reference proteome</keyword>
<evidence type="ECO:0000313" key="7">
    <source>
        <dbReference type="EMBL" id="CUB07262.1"/>
    </source>
</evidence>
<dbReference type="Pfam" id="PF03739">
    <property type="entry name" value="LptF_LptG"/>
    <property type="match status" value="1"/>
</dbReference>
<dbReference type="EMBL" id="CYHH01000006">
    <property type="protein sequence ID" value="CUB07262.1"/>
    <property type="molecule type" value="Genomic_DNA"/>
</dbReference>
<evidence type="ECO:0000256" key="5">
    <source>
        <dbReference type="ARBA" id="ARBA00023136"/>
    </source>
</evidence>
<dbReference type="RefSeq" id="WP_055423557.1">
    <property type="nucleotide sequence ID" value="NZ_CYHH01000006.1"/>
</dbReference>
<evidence type="ECO:0000256" key="3">
    <source>
        <dbReference type="ARBA" id="ARBA00022692"/>
    </source>
</evidence>
<proteinExistence type="predicted"/>
<dbReference type="GO" id="GO:0015920">
    <property type="term" value="P:lipopolysaccharide transport"/>
    <property type="evidence" value="ECO:0007669"/>
    <property type="project" value="TreeGrafter"/>
</dbReference>
<accession>A0A0K6IVB4</accession>
<dbReference type="PANTHER" id="PTHR33529:SF2">
    <property type="entry name" value="LIPOPOLYSACCHARIDE EXPORT SYSTEM PERMEASE PROTEIN LPTG"/>
    <property type="match status" value="1"/>
</dbReference>
<keyword evidence="4 6" id="KW-1133">Transmembrane helix</keyword>
<evidence type="ECO:0000256" key="6">
    <source>
        <dbReference type="SAM" id="Phobius"/>
    </source>
</evidence>
<keyword evidence="3 6" id="KW-0812">Transmembrane</keyword>
<evidence type="ECO:0000256" key="4">
    <source>
        <dbReference type="ARBA" id="ARBA00022989"/>
    </source>
</evidence>
<dbReference type="GO" id="GO:0043190">
    <property type="term" value="C:ATP-binding cassette (ABC) transporter complex"/>
    <property type="evidence" value="ECO:0007669"/>
    <property type="project" value="InterPro"/>
</dbReference>
<dbReference type="Proteomes" id="UP000182108">
    <property type="component" value="Unassembled WGS sequence"/>
</dbReference>
<organism evidence="7 8">
    <name type="scientific">Tepidiphilus thermophilus</name>
    <dbReference type="NCBI Taxonomy" id="876478"/>
    <lineage>
        <taxon>Bacteria</taxon>
        <taxon>Pseudomonadati</taxon>
        <taxon>Pseudomonadota</taxon>
        <taxon>Hydrogenophilia</taxon>
        <taxon>Hydrogenophilales</taxon>
        <taxon>Hydrogenophilaceae</taxon>
        <taxon>Tepidiphilus</taxon>
    </lineage>
</organism>
<feature type="transmembrane region" description="Helical" evidence="6">
    <location>
        <begin position="12"/>
        <end position="30"/>
    </location>
</feature>
<keyword evidence="2" id="KW-1003">Cell membrane</keyword>
<keyword evidence="5 6" id="KW-0472">Membrane</keyword>
<feature type="transmembrane region" description="Helical" evidence="6">
    <location>
        <begin position="307"/>
        <end position="330"/>
    </location>
</feature>
<dbReference type="InterPro" id="IPR030923">
    <property type="entry name" value="LptG"/>
</dbReference>
<dbReference type="PANTHER" id="PTHR33529">
    <property type="entry name" value="SLR0882 PROTEIN-RELATED"/>
    <property type="match status" value="1"/>
</dbReference>
<evidence type="ECO:0000313" key="8">
    <source>
        <dbReference type="Proteomes" id="UP000182108"/>
    </source>
</evidence>